<dbReference type="Gene3D" id="3.30.2310.20">
    <property type="entry name" value="RelE-like"/>
    <property type="match status" value="1"/>
</dbReference>
<evidence type="ECO:0000313" key="3">
    <source>
        <dbReference type="EMBL" id="MRD48825.1"/>
    </source>
</evidence>
<dbReference type="Proteomes" id="UP000487350">
    <property type="component" value="Unassembled WGS sequence"/>
</dbReference>
<dbReference type="InterPro" id="IPR035093">
    <property type="entry name" value="RelE/ParE_toxin_dom_sf"/>
</dbReference>
<dbReference type="Pfam" id="PF05016">
    <property type="entry name" value="ParE_toxin"/>
    <property type="match status" value="1"/>
</dbReference>
<dbReference type="RefSeq" id="WP_323740974.1">
    <property type="nucleotide sequence ID" value="NZ_WJBU01000016.1"/>
</dbReference>
<evidence type="ECO:0000313" key="4">
    <source>
        <dbReference type="Proteomes" id="UP000487350"/>
    </source>
</evidence>
<proteinExistence type="inferred from homology"/>
<dbReference type="PANTHER" id="PTHR33755">
    <property type="entry name" value="TOXIN PARE1-RELATED"/>
    <property type="match status" value="1"/>
</dbReference>
<comment type="caution">
    <text evidence="3">The sequence shown here is derived from an EMBL/GenBank/DDBJ whole genome shotgun (WGS) entry which is preliminary data.</text>
</comment>
<comment type="similarity">
    <text evidence="1">Belongs to the RelE toxin family.</text>
</comment>
<protein>
    <submittedName>
        <fullName evidence="3">Type II toxin-antitoxin system mRNA interferase toxin, RelE/StbE family</fullName>
    </submittedName>
</protein>
<keyword evidence="2" id="KW-1277">Toxin-antitoxin system</keyword>
<reference evidence="3 4" key="1">
    <citation type="submission" date="2019-11" db="EMBL/GenBank/DDBJ databases">
        <title>Caenimonas koreensis gen. nov., sp. nov., isolated from activated sludge.</title>
        <authorList>
            <person name="Seung H.R."/>
        </authorList>
    </citation>
    <scope>NUCLEOTIDE SEQUENCE [LARGE SCALE GENOMIC DNA]</scope>
    <source>
        <strain evidence="3 4">EMB320</strain>
    </source>
</reference>
<evidence type="ECO:0000256" key="2">
    <source>
        <dbReference type="ARBA" id="ARBA00022649"/>
    </source>
</evidence>
<evidence type="ECO:0000256" key="1">
    <source>
        <dbReference type="ARBA" id="ARBA00006226"/>
    </source>
</evidence>
<gene>
    <name evidence="3" type="ORF">GHT07_16175</name>
</gene>
<sequence>MKVIWTAEAEVDREEIWLYVAADNPSAAVRLDLLFSDAAERLAAHPRLGKPGKIAGTRELIPHESYRLIYEVGDDGVWILALVHTARLWPPTR</sequence>
<dbReference type="AlphaFoldDB" id="A0A844AWS1"/>
<accession>A0A844AWS1</accession>
<keyword evidence="4" id="KW-1185">Reference proteome</keyword>
<dbReference type="NCBIfam" id="TIGR02385">
    <property type="entry name" value="RelE_StbE"/>
    <property type="match status" value="1"/>
</dbReference>
<organism evidence="3 4">
    <name type="scientific">Caenimonas koreensis DSM 17982</name>
    <dbReference type="NCBI Taxonomy" id="1121255"/>
    <lineage>
        <taxon>Bacteria</taxon>
        <taxon>Pseudomonadati</taxon>
        <taxon>Pseudomonadota</taxon>
        <taxon>Betaproteobacteria</taxon>
        <taxon>Burkholderiales</taxon>
        <taxon>Comamonadaceae</taxon>
        <taxon>Caenimonas</taxon>
    </lineage>
</organism>
<dbReference type="EMBL" id="WJBU01000016">
    <property type="protein sequence ID" value="MRD48825.1"/>
    <property type="molecule type" value="Genomic_DNA"/>
</dbReference>
<dbReference type="InterPro" id="IPR007712">
    <property type="entry name" value="RelE/ParE_toxin"/>
</dbReference>
<dbReference type="InterPro" id="IPR051803">
    <property type="entry name" value="TA_system_RelE-like_toxin"/>
</dbReference>
<name>A0A844AWS1_9BURK</name>
<dbReference type="PANTHER" id="PTHR33755:SF6">
    <property type="entry name" value="PLASMID STABILIZATION SYSTEM PROTEIN"/>
    <property type="match status" value="1"/>
</dbReference>